<dbReference type="InterPro" id="IPR029063">
    <property type="entry name" value="SAM-dependent_MTases_sf"/>
</dbReference>
<feature type="domain" description="O-methyltransferase C-terminal" evidence="5">
    <location>
        <begin position="119"/>
        <end position="324"/>
    </location>
</feature>
<dbReference type="Gene3D" id="3.40.50.150">
    <property type="entry name" value="Vaccinia Virus protein VP39"/>
    <property type="match status" value="1"/>
</dbReference>
<accession>A0A940MBF9</accession>
<keyword evidence="2" id="KW-0808">Transferase</keyword>
<keyword evidence="1" id="KW-0489">Methyltransferase</keyword>
<gene>
    <name evidence="7" type="ORF">JFN87_03575</name>
</gene>
<dbReference type="SUPFAM" id="SSF53335">
    <property type="entry name" value="S-adenosyl-L-methionine-dependent methyltransferases"/>
    <property type="match status" value="1"/>
</dbReference>
<dbReference type="PANTHER" id="PTHR43712">
    <property type="entry name" value="PUTATIVE (AFU_ORTHOLOGUE AFUA_4G14580)-RELATED"/>
    <property type="match status" value="1"/>
</dbReference>
<dbReference type="InterPro" id="IPR001077">
    <property type="entry name" value="COMT_C"/>
</dbReference>
<protein>
    <submittedName>
        <fullName evidence="7">O-methyltransferase</fullName>
    </submittedName>
</protein>
<dbReference type="InterPro" id="IPR036390">
    <property type="entry name" value="WH_DNA-bd_sf"/>
</dbReference>
<feature type="domain" description="O-methyltransferase dimerisation" evidence="6">
    <location>
        <begin position="27"/>
        <end position="95"/>
    </location>
</feature>
<name>A0A940MBF9_9ACTN</name>
<feature type="active site" description="Proton acceptor" evidence="4">
    <location>
        <position position="252"/>
    </location>
</feature>
<dbReference type="GO" id="GO:0032259">
    <property type="term" value="P:methylation"/>
    <property type="evidence" value="ECO:0007669"/>
    <property type="project" value="UniProtKB-KW"/>
</dbReference>
<evidence type="ECO:0000256" key="2">
    <source>
        <dbReference type="ARBA" id="ARBA00022679"/>
    </source>
</evidence>
<dbReference type="EMBL" id="JAGIQL010000007">
    <property type="protein sequence ID" value="MBP0456582.1"/>
    <property type="molecule type" value="Genomic_DNA"/>
</dbReference>
<dbReference type="Gene3D" id="1.10.10.10">
    <property type="entry name" value="Winged helix-like DNA-binding domain superfamily/Winged helix DNA-binding domain"/>
    <property type="match status" value="1"/>
</dbReference>
<evidence type="ECO:0000256" key="1">
    <source>
        <dbReference type="ARBA" id="ARBA00022603"/>
    </source>
</evidence>
<evidence type="ECO:0000313" key="7">
    <source>
        <dbReference type="EMBL" id="MBP0456582.1"/>
    </source>
</evidence>
<sequence>MTGPFPYGVEQLPPHVRLMTIVAAKWMAQPIVVLAELDVAGALADGPLDTGELAARVDADADRLGRVLRAAECLGVVAREPGAGGWRMTEMGAVLRADVAHSLRDFTLFLGDPATMASFAELTGTVRGGAPGFDRAHGRPLFEHLAHAPELARRYQGAWGPLTEELAEEAASDFDFGRFGVLADIGGGRGELLAGLLPTLPHSRGILVDRPDVLESAARRFADGPLAGRVDFAPLGSVPAEADAYLFKNVLHCFPDETCAELLADVAAAMKGRPHTRLVLVEAIVADDDRFDWAKFIDIEVMADNGGRERTEAEWVALLGAAGYDVVSITPTTPPQSIIEAELA</sequence>
<dbReference type="InterPro" id="IPR012967">
    <property type="entry name" value="COMT_dimerisation"/>
</dbReference>
<evidence type="ECO:0000259" key="5">
    <source>
        <dbReference type="Pfam" id="PF00891"/>
    </source>
</evidence>
<keyword evidence="3" id="KW-0949">S-adenosyl-L-methionine</keyword>
<proteinExistence type="predicted"/>
<dbReference type="Pfam" id="PF00891">
    <property type="entry name" value="Methyltransf_2"/>
    <property type="match status" value="1"/>
</dbReference>
<dbReference type="InterPro" id="IPR016461">
    <property type="entry name" value="COMT-like"/>
</dbReference>
<evidence type="ECO:0000256" key="4">
    <source>
        <dbReference type="PIRSR" id="PIRSR005739-1"/>
    </source>
</evidence>
<dbReference type="PANTHER" id="PTHR43712:SF2">
    <property type="entry name" value="O-METHYLTRANSFERASE CICE"/>
    <property type="match status" value="1"/>
</dbReference>
<evidence type="ECO:0000313" key="8">
    <source>
        <dbReference type="Proteomes" id="UP000670475"/>
    </source>
</evidence>
<evidence type="ECO:0000259" key="6">
    <source>
        <dbReference type="Pfam" id="PF08100"/>
    </source>
</evidence>
<comment type="caution">
    <text evidence="7">The sequence shown here is derived from an EMBL/GenBank/DDBJ whole genome shotgun (WGS) entry which is preliminary data.</text>
</comment>
<dbReference type="AlphaFoldDB" id="A0A940MBF9"/>
<dbReference type="InterPro" id="IPR036388">
    <property type="entry name" value="WH-like_DNA-bd_sf"/>
</dbReference>
<dbReference type="PIRSF" id="PIRSF005739">
    <property type="entry name" value="O-mtase"/>
    <property type="match status" value="1"/>
</dbReference>
<dbReference type="Pfam" id="PF08100">
    <property type="entry name" value="Dimerisation"/>
    <property type="match status" value="1"/>
</dbReference>
<dbReference type="SUPFAM" id="SSF46785">
    <property type="entry name" value="Winged helix' DNA-binding domain"/>
    <property type="match status" value="1"/>
</dbReference>
<dbReference type="Proteomes" id="UP000670475">
    <property type="component" value="Unassembled WGS sequence"/>
</dbReference>
<evidence type="ECO:0000256" key="3">
    <source>
        <dbReference type="ARBA" id="ARBA00022691"/>
    </source>
</evidence>
<dbReference type="RefSeq" id="WP_209338363.1">
    <property type="nucleotide sequence ID" value="NZ_JAGIQL010000007.1"/>
</dbReference>
<dbReference type="PROSITE" id="PS51683">
    <property type="entry name" value="SAM_OMT_II"/>
    <property type="match status" value="1"/>
</dbReference>
<reference evidence="7" key="1">
    <citation type="submission" date="2021-03" db="EMBL/GenBank/DDBJ databases">
        <title>Whole genome sequence of Streptomyces bomunensis MMS17-BM035.</title>
        <authorList>
            <person name="Lee J.H."/>
        </authorList>
    </citation>
    <scope>NUCLEOTIDE SEQUENCE</scope>
    <source>
        <strain evidence="7">MMS17-BM035</strain>
    </source>
</reference>
<dbReference type="GO" id="GO:0008171">
    <property type="term" value="F:O-methyltransferase activity"/>
    <property type="evidence" value="ECO:0007669"/>
    <property type="project" value="InterPro"/>
</dbReference>
<keyword evidence="8" id="KW-1185">Reference proteome</keyword>
<dbReference type="GO" id="GO:0046983">
    <property type="term" value="F:protein dimerization activity"/>
    <property type="evidence" value="ECO:0007669"/>
    <property type="project" value="InterPro"/>
</dbReference>
<organism evidence="7 8">
    <name type="scientific">Streptomyces montanisoli</name>
    <dbReference type="NCBI Taxonomy" id="2798581"/>
    <lineage>
        <taxon>Bacteria</taxon>
        <taxon>Bacillati</taxon>
        <taxon>Actinomycetota</taxon>
        <taxon>Actinomycetes</taxon>
        <taxon>Kitasatosporales</taxon>
        <taxon>Streptomycetaceae</taxon>
        <taxon>Streptomyces</taxon>
    </lineage>
</organism>